<comment type="subunit">
    <text evidence="4 15">Homodimer; dimerization is reversible, and the dimeric form is the active one.</text>
</comment>
<evidence type="ECO:0000256" key="14">
    <source>
        <dbReference type="ARBA" id="ARBA00023237"/>
    </source>
</evidence>
<comment type="catalytic activity">
    <reaction evidence="2 15">
        <text>a 1,2-diacyl-sn-glycero-3-phosphocholine + H2O = a 1-acyl-sn-glycero-3-phosphocholine + a fatty acid + H(+)</text>
        <dbReference type="Rhea" id="RHEA:15801"/>
        <dbReference type="ChEBI" id="CHEBI:15377"/>
        <dbReference type="ChEBI" id="CHEBI:15378"/>
        <dbReference type="ChEBI" id="CHEBI:28868"/>
        <dbReference type="ChEBI" id="CHEBI:57643"/>
        <dbReference type="ChEBI" id="CHEBI:58168"/>
        <dbReference type="EC" id="3.1.1.4"/>
    </reaction>
</comment>
<keyword evidence="12 15" id="KW-0443">Lipid metabolism</keyword>
<keyword evidence="5" id="KW-1134">Transmembrane beta strand</keyword>
<evidence type="ECO:0000256" key="15">
    <source>
        <dbReference type="RuleBase" id="RU366027"/>
    </source>
</evidence>
<dbReference type="PRINTS" id="PR01486">
    <property type="entry name" value="PHPHLIPASEA1"/>
</dbReference>
<evidence type="ECO:0000256" key="10">
    <source>
        <dbReference type="ARBA" id="ARBA00022837"/>
    </source>
</evidence>
<evidence type="ECO:0000256" key="11">
    <source>
        <dbReference type="ARBA" id="ARBA00022963"/>
    </source>
</evidence>
<keyword evidence="8" id="KW-0732">Signal</keyword>
<dbReference type="EMBL" id="BMLK01000002">
    <property type="protein sequence ID" value="GGN42365.1"/>
    <property type="molecule type" value="Genomic_DNA"/>
</dbReference>
<evidence type="ECO:0000256" key="13">
    <source>
        <dbReference type="ARBA" id="ARBA00023136"/>
    </source>
</evidence>
<keyword evidence="11 15" id="KW-0442">Lipid degradation</keyword>
<dbReference type="Proteomes" id="UP000605099">
    <property type="component" value="Unassembled WGS sequence"/>
</dbReference>
<protein>
    <recommendedName>
        <fullName evidence="15">Phospholipase A1</fullName>
        <ecNumber evidence="15">3.1.1.32</ecNumber>
        <ecNumber evidence="15">3.1.1.4</ecNumber>
    </recommendedName>
    <alternativeName>
        <fullName evidence="15">Phosphatidylcholine 1-acylhydrolase</fullName>
    </alternativeName>
</protein>
<evidence type="ECO:0000256" key="9">
    <source>
        <dbReference type="ARBA" id="ARBA00022801"/>
    </source>
</evidence>
<evidence type="ECO:0000256" key="8">
    <source>
        <dbReference type="ARBA" id="ARBA00022729"/>
    </source>
</evidence>
<keyword evidence="6" id="KW-0812">Transmembrane</keyword>
<organism evidence="17 18">
    <name type="scientific">Novosphingobium indicum</name>
    <dbReference type="NCBI Taxonomy" id="462949"/>
    <lineage>
        <taxon>Bacteria</taxon>
        <taxon>Pseudomonadati</taxon>
        <taxon>Pseudomonadota</taxon>
        <taxon>Alphaproteobacteria</taxon>
        <taxon>Sphingomonadales</taxon>
        <taxon>Sphingomonadaceae</taxon>
        <taxon>Novosphingobium</taxon>
    </lineage>
</organism>
<comment type="catalytic activity">
    <reaction evidence="1 15">
        <text>a 1,2-diacyl-sn-glycero-3-phosphocholine + H2O = a 2-acyl-sn-glycero-3-phosphocholine + a fatty acid + H(+)</text>
        <dbReference type="Rhea" id="RHEA:18689"/>
        <dbReference type="ChEBI" id="CHEBI:15377"/>
        <dbReference type="ChEBI" id="CHEBI:15378"/>
        <dbReference type="ChEBI" id="CHEBI:28868"/>
        <dbReference type="ChEBI" id="CHEBI:57643"/>
        <dbReference type="ChEBI" id="CHEBI:57875"/>
        <dbReference type="EC" id="3.1.1.32"/>
    </reaction>
</comment>
<comment type="cofactor">
    <cofactor evidence="15">
        <name>Ca(2+)</name>
        <dbReference type="ChEBI" id="CHEBI:29108"/>
    </cofactor>
    <text evidence="15">Binds 1 Ca(2+) ion per monomer. In the dimeric form the Ca(2+) is bound by different amino acids with binding of each Ca(2+) shared with ligands coming from each monomer. The Ca(2+) ion may have a role in catalysis.</text>
</comment>
<dbReference type="Pfam" id="PF02253">
    <property type="entry name" value="PLA1"/>
    <property type="match status" value="1"/>
</dbReference>
<keyword evidence="14 15" id="KW-0998">Cell outer membrane</keyword>
<dbReference type="PANTHER" id="PTHR40457:SF1">
    <property type="entry name" value="PHOSPHOLIPASE A1"/>
    <property type="match status" value="1"/>
</dbReference>
<evidence type="ECO:0000313" key="18">
    <source>
        <dbReference type="Proteomes" id="UP000605099"/>
    </source>
</evidence>
<reference evidence="18" key="1">
    <citation type="journal article" date="2019" name="Int. J. Syst. Evol. Microbiol.">
        <title>The Global Catalogue of Microorganisms (GCM) 10K type strain sequencing project: providing services to taxonomists for standard genome sequencing and annotation.</title>
        <authorList>
            <consortium name="The Broad Institute Genomics Platform"/>
            <consortium name="The Broad Institute Genome Sequencing Center for Infectious Disease"/>
            <person name="Wu L."/>
            <person name="Ma J."/>
        </authorList>
    </citation>
    <scope>NUCLEOTIDE SEQUENCE [LARGE SCALE GENOMIC DNA]</scope>
    <source>
        <strain evidence="18">CGMCC 1.6784</strain>
    </source>
</reference>
<gene>
    <name evidence="17" type="ORF">GCM10011349_05330</name>
</gene>
<keyword evidence="7 15" id="KW-0479">Metal-binding</keyword>
<comment type="subcellular location">
    <subcellularLocation>
        <location evidence="15">Cell outer membrane</location>
        <topology evidence="15">Multi-pass membrane protein</topology>
    </subcellularLocation>
    <text evidence="15">One of the very few enzymes located there.</text>
</comment>
<dbReference type="RefSeq" id="WP_188817989.1">
    <property type="nucleotide sequence ID" value="NZ_BMLK01000002.1"/>
</dbReference>
<dbReference type="EC" id="3.1.1.32" evidence="15"/>
<dbReference type="SUPFAM" id="SSF56931">
    <property type="entry name" value="Outer membrane phospholipase A (OMPLA)"/>
    <property type="match status" value="1"/>
</dbReference>
<evidence type="ECO:0000256" key="12">
    <source>
        <dbReference type="ARBA" id="ARBA00023098"/>
    </source>
</evidence>
<keyword evidence="10 15" id="KW-0106">Calcium</keyword>
<comment type="caution">
    <text evidence="17">The sequence shown here is derived from an EMBL/GenBank/DDBJ whole genome shotgun (WGS) entry which is preliminary data.</text>
</comment>
<dbReference type="InterPro" id="IPR036541">
    <property type="entry name" value="PLipase_A1_sf"/>
</dbReference>
<name>A0ABQ2J8E7_9SPHN</name>
<accession>A0ABQ2J8E7</accession>
<evidence type="ECO:0000256" key="5">
    <source>
        <dbReference type="ARBA" id="ARBA00022452"/>
    </source>
</evidence>
<dbReference type="Gene3D" id="2.40.230.10">
    <property type="entry name" value="Phospholipase A1"/>
    <property type="match status" value="1"/>
</dbReference>
<dbReference type="EC" id="3.1.1.4" evidence="15"/>
<keyword evidence="13" id="KW-0472">Membrane</keyword>
<evidence type="ECO:0000256" key="7">
    <source>
        <dbReference type="ARBA" id="ARBA00022723"/>
    </source>
</evidence>
<feature type="region of interest" description="Disordered" evidence="16">
    <location>
        <begin position="147"/>
        <end position="179"/>
    </location>
</feature>
<keyword evidence="18" id="KW-1185">Reference proteome</keyword>
<evidence type="ECO:0000256" key="2">
    <source>
        <dbReference type="ARBA" id="ARBA00001604"/>
    </source>
</evidence>
<evidence type="ECO:0000256" key="4">
    <source>
        <dbReference type="ARBA" id="ARBA00011702"/>
    </source>
</evidence>
<comment type="function">
    <text evidence="15">Hydrolysis of phosphatidylcholine with phospholipase A2 (EC 3.1.1.4) and phospholipase A1 (EC 3.1.1.32) activities.</text>
</comment>
<evidence type="ECO:0000313" key="17">
    <source>
        <dbReference type="EMBL" id="GGN42365.1"/>
    </source>
</evidence>
<keyword evidence="9 15" id="KW-0378">Hydrolase</keyword>
<dbReference type="InterPro" id="IPR003187">
    <property type="entry name" value="PLipase_A1"/>
</dbReference>
<evidence type="ECO:0000256" key="6">
    <source>
        <dbReference type="ARBA" id="ARBA00022692"/>
    </source>
</evidence>
<evidence type="ECO:0000256" key="3">
    <source>
        <dbReference type="ARBA" id="ARBA00010525"/>
    </source>
</evidence>
<dbReference type="PANTHER" id="PTHR40457">
    <property type="entry name" value="PHOSPHOLIPASE A1"/>
    <property type="match status" value="1"/>
</dbReference>
<evidence type="ECO:0000256" key="16">
    <source>
        <dbReference type="SAM" id="MobiDB-lite"/>
    </source>
</evidence>
<proteinExistence type="inferred from homology"/>
<evidence type="ECO:0000256" key="1">
    <source>
        <dbReference type="ARBA" id="ARBA00000111"/>
    </source>
</evidence>
<comment type="similarity">
    <text evidence="3 15">Belongs to the phospholipase A1 family.</text>
</comment>
<sequence>MIEEATRIIRRRRPSNGPALSRILALPVIALVTLPCQAVAKEPVEILLSRAGTQTPDGMALVDIRLLNPGDAPQNVPMPQRVEAQISSEDSTQAVWLERTPETSASLTIAPGAFSSARYMLPAGEVPDDAMLSVPAWGGQQIAVTSVQSDPKAATPQLADATDATQPPPPAPPGDKTFGNAFLNNLTAYEPIYGVFGPGTNTEARIQISFKYKIYGKHGEDEQSDGFSPADGLYFGYTQRMFWNLGADSSPFRNIDFQPEVFYLSPSVSLAGTTTLSGQVGLRHISNGRAGDSSRSLNTVYFSPMAAFSLGDDRRLIIAPRAWFYAGDLSDNPDIRRYRGNTELFVQIGEEEGLRLSTTTRISLSSGKSSFAADLSYPLRRIISGAPDFYLFGQSFVGYGENLLDYNVHTTRFRIGLAMVR</sequence>